<reference evidence="4 5" key="1">
    <citation type="submission" date="2023-06" db="EMBL/GenBank/DDBJ databases">
        <authorList>
            <person name="Yushchuk O."/>
            <person name="Binda E."/>
            <person name="Ruckert-Reed C."/>
            <person name="Fedorenko V."/>
            <person name="Kalinowski J."/>
            <person name="Marinelli F."/>
        </authorList>
    </citation>
    <scope>NUCLEOTIDE SEQUENCE [LARGE SCALE GENOMIC DNA]</scope>
    <source>
        <strain evidence="4 5">NRRL 3884</strain>
    </source>
</reference>
<dbReference type="Proteomes" id="UP001240150">
    <property type="component" value="Chromosome"/>
</dbReference>
<feature type="compositionally biased region" description="Pro residues" evidence="1">
    <location>
        <begin position="270"/>
        <end position="286"/>
    </location>
</feature>
<evidence type="ECO:0000313" key="5">
    <source>
        <dbReference type="Proteomes" id="UP001240150"/>
    </source>
</evidence>
<evidence type="ECO:0000259" key="3">
    <source>
        <dbReference type="PROSITE" id="PS51841"/>
    </source>
</evidence>
<protein>
    <submittedName>
        <fullName evidence="4">Lamin tail domain-containing protein</fullName>
    </submittedName>
</protein>
<organism evidence="4 5">
    <name type="scientific">Actinoplanes oblitus</name>
    <dbReference type="NCBI Taxonomy" id="3040509"/>
    <lineage>
        <taxon>Bacteria</taxon>
        <taxon>Bacillati</taxon>
        <taxon>Actinomycetota</taxon>
        <taxon>Actinomycetes</taxon>
        <taxon>Micromonosporales</taxon>
        <taxon>Micromonosporaceae</taxon>
        <taxon>Actinoplanes</taxon>
    </lineage>
</organism>
<dbReference type="EMBL" id="CP126980">
    <property type="protein sequence ID" value="WIM95729.1"/>
    <property type="molecule type" value="Genomic_DNA"/>
</dbReference>
<proteinExistence type="predicted"/>
<dbReference type="Pfam" id="PF00932">
    <property type="entry name" value="LTD"/>
    <property type="match status" value="1"/>
</dbReference>
<feature type="signal peptide" evidence="2">
    <location>
        <begin position="1"/>
        <end position="28"/>
    </location>
</feature>
<feature type="chain" id="PRO_5045072608" evidence="2">
    <location>
        <begin position="29"/>
        <end position="411"/>
    </location>
</feature>
<gene>
    <name evidence="4" type="ORF">ACTOB_007858</name>
</gene>
<accession>A0ABY8WH90</accession>
<sequence>MQGRILGLSSAFGVLTTATLLAPAPAFAAPAPTFDRIAVANGYDDRNPTTLSGTAQAGDTVTLYEEAYLFGAGHSVAELAQHPANDYSRPETAPNVWPALTTKADSTGHWTLKRALDSGHIMMVGTDDGYSNRRYAAVRVQADLTATATGANTVAFTVSTNPGQPGLPVAVQRYTSGGWTTVASGTVGENPIQYSGEATGQPGGTPTYRAWVSRNGTEWADPDNFVIANYSANVTVTVPGTAGSAPAPAAANPVPNPAWSDPDGGSTPATPTPSEPAPAKPTPAPATPAVGSVQFTRIQYNAPGRDKRTNASIVGEYFRLTNKTTKTVTLTGWTVRDRAGNTYQFGTYALGAGKSVVVRTGKGGNSTYTRYWGKTYHVWNNSGDSATLRTGSGKTIDYCTWRSAGKGYTTC</sequence>
<keyword evidence="5" id="KW-1185">Reference proteome</keyword>
<dbReference type="RefSeq" id="WP_284917041.1">
    <property type="nucleotide sequence ID" value="NZ_CP126980.1"/>
</dbReference>
<feature type="region of interest" description="Disordered" evidence="1">
    <location>
        <begin position="244"/>
        <end position="292"/>
    </location>
</feature>
<keyword evidence="2" id="KW-0732">Signal</keyword>
<dbReference type="InterPro" id="IPR036415">
    <property type="entry name" value="Lamin_tail_dom_sf"/>
</dbReference>
<evidence type="ECO:0000256" key="2">
    <source>
        <dbReference type="SAM" id="SignalP"/>
    </source>
</evidence>
<feature type="domain" description="LTD" evidence="3">
    <location>
        <begin position="281"/>
        <end position="403"/>
    </location>
</feature>
<evidence type="ECO:0000313" key="4">
    <source>
        <dbReference type="EMBL" id="WIM95729.1"/>
    </source>
</evidence>
<dbReference type="InterPro" id="IPR001322">
    <property type="entry name" value="Lamin_tail_dom"/>
</dbReference>
<name>A0ABY8WH90_9ACTN</name>
<dbReference type="SUPFAM" id="SSF74853">
    <property type="entry name" value="Lamin A/C globular tail domain"/>
    <property type="match status" value="1"/>
</dbReference>
<dbReference type="Gene3D" id="2.60.40.1260">
    <property type="entry name" value="Lamin Tail domain"/>
    <property type="match status" value="1"/>
</dbReference>
<dbReference type="PROSITE" id="PS51841">
    <property type="entry name" value="LTD"/>
    <property type="match status" value="1"/>
</dbReference>
<evidence type="ECO:0000256" key="1">
    <source>
        <dbReference type="SAM" id="MobiDB-lite"/>
    </source>
</evidence>
<feature type="compositionally biased region" description="Low complexity" evidence="1">
    <location>
        <begin position="244"/>
        <end position="253"/>
    </location>
</feature>